<dbReference type="InterPro" id="IPR017957">
    <property type="entry name" value="P_trefoil_CS"/>
</dbReference>
<dbReference type="Gene3D" id="4.10.110.10">
    <property type="entry name" value="Spasmolytic Protein, domain 1"/>
    <property type="match status" value="1"/>
</dbReference>
<protein>
    <recommendedName>
        <fullName evidence="21">Zona pellucida sperm-binding protein 4-like</fullName>
    </recommendedName>
</protein>
<evidence type="ECO:0000256" key="6">
    <source>
        <dbReference type="ARBA" id="ARBA00022685"/>
    </source>
</evidence>
<evidence type="ECO:0000259" key="18">
    <source>
        <dbReference type="PROSITE" id="PS51448"/>
    </source>
</evidence>
<keyword evidence="6" id="KW-0165">Cleavage on pair of basic residues</keyword>
<dbReference type="SMART" id="SM00241">
    <property type="entry name" value="ZP"/>
    <property type="match status" value="1"/>
</dbReference>
<evidence type="ECO:0000256" key="10">
    <source>
        <dbReference type="ARBA" id="ARBA00023157"/>
    </source>
</evidence>
<keyword evidence="7 15" id="KW-0812">Transmembrane</keyword>
<evidence type="ECO:0000256" key="8">
    <source>
        <dbReference type="ARBA" id="ARBA00022989"/>
    </source>
</evidence>
<dbReference type="EMBL" id="JANIIK010000047">
    <property type="protein sequence ID" value="KAJ3601042.1"/>
    <property type="molecule type" value="Genomic_DNA"/>
</dbReference>
<dbReference type="AlphaFoldDB" id="A0A9Q0E4Z0"/>
<dbReference type="InterPro" id="IPR051148">
    <property type="entry name" value="Zona_Pellucida_Domain_gp"/>
</dbReference>
<evidence type="ECO:0000256" key="13">
    <source>
        <dbReference type="ARBA" id="ARBA00024183"/>
    </source>
</evidence>
<evidence type="ECO:0000259" key="17">
    <source>
        <dbReference type="PROSITE" id="PS51034"/>
    </source>
</evidence>
<comment type="similarity">
    <text evidence="2">Belongs to the ZP domain family. ZPB subfamily.</text>
</comment>
<dbReference type="SMART" id="SM00018">
    <property type="entry name" value="PD"/>
    <property type="match status" value="1"/>
</dbReference>
<dbReference type="Gene3D" id="2.60.40.4100">
    <property type="entry name" value="Zona pellucida, ZP-C domain"/>
    <property type="match status" value="1"/>
</dbReference>
<feature type="chain" id="PRO_5040342183" description="Zona pellucida sperm-binding protein 4-like" evidence="16">
    <location>
        <begin position="24"/>
        <end position="461"/>
    </location>
</feature>
<feature type="transmembrane region" description="Helical" evidence="15">
    <location>
        <begin position="419"/>
        <end position="441"/>
    </location>
</feature>
<evidence type="ECO:0000256" key="2">
    <source>
        <dbReference type="ARBA" id="ARBA00010863"/>
    </source>
</evidence>
<comment type="caution">
    <text evidence="14">Lacks conserved residue(s) required for the propagation of feature annotation.</text>
</comment>
<evidence type="ECO:0000256" key="3">
    <source>
        <dbReference type="ARBA" id="ARBA00022475"/>
    </source>
</evidence>
<evidence type="ECO:0000313" key="19">
    <source>
        <dbReference type="EMBL" id="KAJ3601042.1"/>
    </source>
</evidence>
<evidence type="ECO:0000256" key="7">
    <source>
        <dbReference type="ARBA" id="ARBA00022692"/>
    </source>
</evidence>
<keyword evidence="16" id="KW-0732">Signal</keyword>
<keyword evidence="20" id="KW-1185">Reference proteome</keyword>
<keyword evidence="3" id="KW-1003">Cell membrane</keyword>
<feature type="domain" description="ZP" evidence="17">
    <location>
        <begin position="162"/>
        <end position="421"/>
    </location>
</feature>
<evidence type="ECO:0000256" key="16">
    <source>
        <dbReference type="SAM" id="SignalP"/>
    </source>
</evidence>
<dbReference type="Gene3D" id="2.60.40.3210">
    <property type="entry name" value="Zona pellucida, ZP-N domain"/>
    <property type="match status" value="1"/>
</dbReference>
<evidence type="ECO:0000256" key="1">
    <source>
        <dbReference type="ARBA" id="ARBA00004251"/>
    </source>
</evidence>
<keyword evidence="4" id="KW-0964">Secreted</keyword>
<dbReference type="PANTHER" id="PTHR23343:SF117">
    <property type="entry name" value="ZONA PELLUCIDA SPERM-BINDING PROTEIN 4-LIKE ISOFORM X1"/>
    <property type="match status" value="1"/>
</dbReference>
<dbReference type="InterPro" id="IPR044913">
    <property type="entry name" value="P_trefoil_dom_sf"/>
</dbReference>
<dbReference type="GO" id="GO:0035805">
    <property type="term" value="C:egg coat"/>
    <property type="evidence" value="ECO:0007669"/>
    <property type="project" value="UniProtKB-SubCell"/>
</dbReference>
<keyword evidence="12" id="KW-0278">Fertilization</keyword>
<comment type="caution">
    <text evidence="19">The sequence shown here is derived from an EMBL/GenBank/DDBJ whole genome shotgun (WGS) entry which is preliminary data.</text>
</comment>
<proteinExistence type="inferred from homology"/>
<evidence type="ECO:0000256" key="5">
    <source>
        <dbReference type="ARBA" id="ARBA00022530"/>
    </source>
</evidence>
<dbReference type="Pfam" id="PF00088">
    <property type="entry name" value="Trefoil"/>
    <property type="match status" value="1"/>
</dbReference>
<gene>
    <name evidence="19" type="ORF">NHX12_032015</name>
</gene>
<evidence type="ECO:0000256" key="12">
    <source>
        <dbReference type="ARBA" id="ARBA00023279"/>
    </source>
</evidence>
<keyword evidence="5" id="KW-0272">Extracellular matrix</keyword>
<keyword evidence="8 15" id="KW-1133">Transmembrane helix</keyword>
<name>A0A9Q0E4Z0_9TELE</name>
<feature type="signal peptide" evidence="16">
    <location>
        <begin position="1"/>
        <end position="23"/>
    </location>
</feature>
<dbReference type="GO" id="GO:0007339">
    <property type="term" value="P:binding of sperm to zona pellucida"/>
    <property type="evidence" value="ECO:0007669"/>
    <property type="project" value="TreeGrafter"/>
</dbReference>
<accession>A0A9Q0E4Z0</accession>
<dbReference type="GO" id="GO:0060468">
    <property type="term" value="P:prevention of polyspermy"/>
    <property type="evidence" value="ECO:0007669"/>
    <property type="project" value="TreeGrafter"/>
</dbReference>
<sequence length="461" mass="49697">MKYCSALISALVLSAALTPWCLSHRDPAVSQALPKVACFNRTIRAVFGPLVGTNLHVKDMSGTKVPVPHDEGPCGGSSVVIPLAIQLVGEDHWISVNISCPLIKSRAGRPQPTSSLIPGRCDMAPALRMPCGPPVVSMETCGGLGCCYDSQDATNCYYKLNACSKDGHFVFSVEATDKEPLLDPRTLGVRGHPGCLPVVATADMAVFKISTTDCGTKMQMHRDVLTYEVEIESLQADHPFSLQVRCLFEGHGAQPAAAVHSAHITPPALLVAMGTVRVQMRIATDSSFSSFISGDQLPMAFQLRSPIYVEVSIQQPAPEPGLSLRVRDCFAYPASRSSVWTLLYNGCPNALDTLRSSSPVDSQGGTGAPSQVRRFDVKTFAFLDPKTGQPSTEEIYFYCWVEICTADTECAQPCSIVNLYSLGVVGAVLLVVLAFIVRSCVRKHRKEERGHGATEPQQTPE</sequence>
<evidence type="ECO:0000256" key="14">
    <source>
        <dbReference type="PROSITE-ProRule" id="PRU00779"/>
    </source>
</evidence>
<dbReference type="InterPro" id="IPR042235">
    <property type="entry name" value="ZP-C_dom"/>
</dbReference>
<reference evidence="19" key="1">
    <citation type="submission" date="2022-07" db="EMBL/GenBank/DDBJ databases">
        <title>Chromosome-level genome of Muraenolepis orangiensis.</title>
        <authorList>
            <person name="Kim J."/>
        </authorList>
    </citation>
    <scope>NUCLEOTIDE SEQUENCE</scope>
    <source>
        <strain evidence="19">KU_S4_2022</strain>
        <tissue evidence="19">Muscle</tissue>
    </source>
</reference>
<dbReference type="GO" id="GO:0032190">
    <property type="term" value="F:acrosin binding"/>
    <property type="evidence" value="ECO:0007669"/>
    <property type="project" value="TreeGrafter"/>
</dbReference>
<dbReference type="InterPro" id="IPR055355">
    <property type="entry name" value="ZP-C"/>
</dbReference>
<dbReference type="OrthoDB" id="8545596at2759"/>
<dbReference type="InterPro" id="IPR055356">
    <property type="entry name" value="ZP-N"/>
</dbReference>
<dbReference type="InterPro" id="IPR001507">
    <property type="entry name" value="ZP_dom"/>
</dbReference>
<dbReference type="GO" id="GO:0005886">
    <property type="term" value="C:plasma membrane"/>
    <property type="evidence" value="ECO:0007669"/>
    <property type="project" value="UniProtKB-SubCell"/>
</dbReference>
<evidence type="ECO:0000256" key="9">
    <source>
        <dbReference type="ARBA" id="ARBA00023136"/>
    </source>
</evidence>
<keyword evidence="9 15" id="KW-0472">Membrane</keyword>
<feature type="disulfide bond" evidence="14">
    <location>
        <begin position="131"/>
        <end position="146"/>
    </location>
</feature>
<evidence type="ECO:0008006" key="21">
    <source>
        <dbReference type="Google" id="ProtNLM"/>
    </source>
</evidence>
<dbReference type="InterPro" id="IPR000519">
    <property type="entry name" value="P_trefoil_dom"/>
</dbReference>
<evidence type="ECO:0000256" key="15">
    <source>
        <dbReference type="SAM" id="Phobius"/>
    </source>
</evidence>
<organism evidence="19 20">
    <name type="scientific">Muraenolepis orangiensis</name>
    <name type="common">Patagonian moray cod</name>
    <dbReference type="NCBI Taxonomy" id="630683"/>
    <lineage>
        <taxon>Eukaryota</taxon>
        <taxon>Metazoa</taxon>
        <taxon>Chordata</taxon>
        <taxon>Craniata</taxon>
        <taxon>Vertebrata</taxon>
        <taxon>Euteleostomi</taxon>
        <taxon>Actinopterygii</taxon>
        <taxon>Neopterygii</taxon>
        <taxon>Teleostei</taxon>
        <taxon>Neoteleostei</taxon>
        <taxon>Acanthomorphata</taxon>
        <taxon>Zeiogadaria</taxon>
        <taxon>Gadariae</taxon>
        <taxon>Gadiformes</taxon>
        <taxon>Muraenolepidoidei</taxon>
        <taxon>Muraenolepididae</taxon>
        <taxon>Muraenolepis</taxon>
    </lineage>
</organism>
<dbReference type="PROSITE" id="PS51034">
    <property type="entry name" value="ZP_2"/>
    <property type="match status" value="1"/>
</dbReference>
<dbReference type="Proteomes" id="UP001148018">
    <property type="component" value="Unassembled WGS sequence"/>
</dbReference>
<dbReference type="PROSITE" id="PS51448">
    <property type="entry name" value="P_TREFOIL_2"/>
    <property type="match status" value="1"/>
</dbReference>
<dbReference type="Pfam" id="PF23344">
    <property type="entry name" value="ZP-N"/>
    <property type="match status" value="1"/>
</dbReference>
<dbReference type="PANTHER" id="PTHR23343">
    <property type="entry name" value="ZONA PELLUCIDA SPERM-BINDING PROTEIN"/>
    <property type="match status" value="1"/>
</dbReference>
<feature type="domain" description="P-type" evidence="18">
    <location>
        <begin position="119"/>
        <end position="160"/>
    </location>
</feature>
<comment type="subcellular location">
    <subcellularLocation>
        <location evidence="1">Cell membrane</location>
        <topology evidence="1">Single-pass type I membrane protein</topology>
    </subcellularLocation>
    <subcellularLocation>
        <location evidence="13">Zona pellucida</location>
    </subcellularLocation>
</comment>
<keyword evidence="11" id="KW-0325">Glycoprotein</keyword>
<evidence type="ECO:0000313" key="20">
    <source>
        <dbReference type="Proteomes" id="UP001148018"/>
    </source>
</evidence>
<evidence type="ECO:0000256" key="11">
    <source>
        <dbReference type="ARBA" id="ARBA00023180"/>
    </source>
</evidence>
<feature type="disulfide bond" evidence="14">
    <location>
        <begin position="121"/>
        <end position="147"/>
    </location>
</feature>
<dbReference type="SUPFAM" id="SSF57492">
    <property type="entry name" value="Trefoil"/>
    <property type="match status" value="1"/>
</dbReference>
<dbReference type="CDD" id="cd00111">
    <property type="entry name" value="Trefoil"/>
    <property type="match status" value="1"/>
</dbReference>
<evidence type="ECO:0000256" key="4">
    <source>
        <dbReference type="ARBA" id="ARBA00022525"/>
    </source>
</evidence>
<dbReference type="GO" id="GO:0035804">
    <property type="term" value="F:structural constituent of egg coat"/>
    <property type="evidence" value="ECO:0007669"/>
    <property type="project" value="TreeGrafter"/>
</dbReference>
<keyword evidence="10 14" id="KW-1015">Disulfide bond</keyword>
<dbReference type="Pfam" id="PF00100">
    <property type="entry name" value="Zona_pellucida"/>
    <property type="match status" value="1"/>
</dbReference>
<dbReference type="PROSITE" id="PS00025">
    <property type="entry name" value="P_TREFOIL_1"/>
    <property type="match status" value="1"/>
</dbReference>